<evidence type="ECO:0000313" key="15">
    <source>
        <dbReference type="Proteomes" id="UP000575397"/>
    </source>
</evidence>
<dbReference type="GO" id="GO:0005524">
    <property type="term" value="F:ATP binding"/>
    <property type="evidence" value="ECO:0007669"/>
    <property type="project" value="UniProtKB-KW"/>
</dbReference>
<feature type="transmembrane region" description="Helical" evidence="11">
    <location>
        <begin position="21"/>
        <end position="42"/>
    </location>
</feature>
<evidence type="ECO:0000256" key="2">
    <source>
        <dbReference type="ARBA" id="ARBA00022448"/>
    </source>
</evidence>
<evidence type="ECO:0000256" key="10">
    <source>
        <dbReference type="ARBA" id="ARBA00071747"/>
    </source>
</evidence>
<dbReference type="InterPro" id="IPR003593">
    <property type="entry name" value="AAA+_ATPase"/>
</dbReference>
<dbReference type="InterPro" id="IPR036640">
    <property type="entry name" value="ABC1_TM_sf"/>
</dbReference>
<dbReference type="PANTHER" id="PTHR24221:SF397">
    <property type="entry name" value="ABC TRANSPORTER, ATP-BINDING TRANSMEMBRANE PROTEIN"/>
    <property type="match status" value="1"/>
</dbReference>
<dbReference type="InterPro" id="IPR011527">
    <property type="entry name" value="ABC1_TM_dom"/>
</dbReference>
<evidence type="ECO:0000256" key="11">
    <source>
        <dbReference type="SAM" id="Phobius"/>
    </source>
</evidence>
<dbReference type="PROSITE" id="PS50893">
    <property type="entry name" value="ABC_TRANSPORTER_2"/>
    <property type="match status" value="1"/>
</dbReference>
<dbReference type="InterPro" id="IPR039421">
    <property type="entry name" value="Type_1_exporter"/>
</dbReference>
<comment type="subcellular location">
    <subcellularLocation>
        <location evidence="1">Cell membrane</location>
        <topology evidence="1">Multi-pass membrane protein</topology>
    </subcellularLocation>
</comment>
<evidence type="ECO:0000259" key="13">
    <source>
        <dbReference type="PROSITE" id="PS50929"/>
    </source>
</evidence>
<reference evidence="14 15" key="1">
    <citation type="submission" date="2020-04" db="EMBL/GenBank/DDBJ databases">
        <title>Antimicrobial susceptibility and clonality of vaginal-derived multi-drug resistant Mobiluncus isolates in China.</title>
        <authorList>
            <person name="Zhang X."/>
        </authorList>
    </citation>
    <scope>NUCLEOTIDE SEQUENCE [LARGE SCALE GENOMIC DNA]</scope>
    <source>
        <strain evidence="14 15">12</strain>
    </source>
</reference>
<dbReference type="GO" id="GO:0034040">
    <property type="term" value="F:ATPase-coupled lipid transmembrane transporter activity"/>
    <property type="evidence" value="ECO:0007669"/>
    <property type="project" value="TreeGrafter"/>
</dbReference>
<keyword evidence="4" id="KW-0547">Nucleotide-binding</keyword>
<feature type="domain" description="ABC transmembrane type-1" evidence="13">
    <location>
        <begin position="17"/>
        <end position="298"/>
    </location>
</feature>
<keyword evidence="6 11" id="KW-1133">Transmembrane helix</keyword>
<dbReference type="CDD" id="cd07346">
    <property type="entry name" value="ABC_6TM_exporters"/>
    <property type="match status" value="1"/>
</dbReference>
<protein>
    <recommendedName>
        <fullName evidence="10">Fatty acid ABC transporter ATP-binding/permease protein</fullName>
    </recommendedName>
</protein>
<dbReference type="Gene3D" id="1.20.1560.10">
    <property type="entry name" value="ABC transporter type 1, transmembrane domain"/>
    <property type="match status" value="1"/>
</dbReference>
<evidence type="ECO:0000256" key="3">
    <source>
        <dbReference type="ARBA" id="ARBA00022692"/>
    </source>
</evidence>
<feature type="transmembrane region" description="Helical" evidence="11">
    <location>
        <begin position="242"/>
        <end position="263"/>
    </location>
</feature>
<dbReference type="PANTHER" id="PTHR24221">
    <property type="entry name" value="ATP-BINDING CASSETTE SUB-FAMILY B"/>
    <property type="match status" value="1"/>
</dbReference>
<organism evidence="14 15">
    <name type="scientific">Mobiluncus mulieris</name>
    <dbReference type="NCBI Taxonomy" id="2052"/>
    <lineage>
        <taxon>Bacteria</taxon>
        <taxon>Bacillati</taxon>
        <taxon>Actinomycetota</taxon>
        <taxon>Actinomycetes</taxon>
        <taxon>Actinomycetales</taxon>
        <taxon>Actinomycetaceae</taxon>
        <taxon>Mobiluncus</taxon>
    </lineage>
</organism>
<dbReference type="PROSITE" id="PS00211">
    <property type="entry name" value="ABC_TRANSPORTER_1"/>
    <property type="match status" value="1"/>
</dbReference>
<keyword evidence="3 11" id="KW-0812">Transmembrane</keyword>
<accession>A0A7Y0UUA7</accession>
<dbReference type="RefSeq" id="WP_169762749.1">
    <property type="nucleotide sequence ID" value="NZ_JABCUQ010000008.1"/>
</dbReference>
<evidence type="ECO:0000256" key="5">
    <source>
        <dbReference type="ARBA" id="ARBA00022840"/>
    </source>
</evidence>
<dbReference type="InterPro" id="IPR003439">
    <property type="entry name" value="ABC_transporter-like_ATP-bd"/>
</dbReference>
<dbReference type="Pfam" id="PF00005">
    <property type="entry name" value="ABC_tran"/>
    <property type="match status" value="1"/>
</dbReference>
<name>A0A7Y0UUA7_9ACTO</name>
<evidence type="ECO:0000259" key="12">
    <source>
        <dbReference type="PROSITE" id="PS50893"/>
    </source>
</evidence>
<dbReference type="AlphaFoldDB" id="A0A7Y0UUA7"/>
<dbReference type="InterPro" id="IPR027417">
    <property type="entry name" value="P-loop_NTPase"/>
</dbReference>
<dbReference type="FunFam" id="3.40.50.300:FF:000287">
    <property type="entry name" value="Multidrug ABC transporter ATP-binding protein"/>
    <property type="match status" value="1"/>
</dbReference>
<feature type="transmembrane region" description="Helical" evidence="11">
    <location>
        <begin position="54"/>
        <end position="73"/>
    </location>
</feature>
<dbReference type="GO" id="GO:0016887">
    <property type="term" value="F:ATP hydrolysis activity"/>
    <property type="evidence" value="ECO:0007669"/>
    <property type="project" value="InterPro"/>
</dbReference>
<dbReference type="Pfam" id="PF00664">
    <property type="entry name" value="ABC_membrane"/>
    <property type="match status" value="1"/>
</dbReference>
<dbReference type="InterPro" id="IPR017871">
    <property type="entry name" value="ABC_transporter-like_CS"/>
</dbReference>
<dbReference type="GO" id="GO:0005886">
    <property type="term" value="C:plasma membrane"/>
    <property type="evidence" value="ECO:0007669"/>
    <property type="project" value="UniProtKB-SubCell"/>
</dbReference>
<keyword evidence="7 11" id="KW-0472">Membrane</keyword>
<dbReference type="SMART" id="SM00382">
    <property type="entry name" value="AAA"/>
    <property type="match status" value="1"/>
</dbReference>
<gene>
    <name evidence="14" type="ORF">HHJ77_06730</name>
</gene>
<comment type="caution">
    <text evidence="14">The sequence shown here is derived from an EMBL/GenBank/DDBJ whole genome shotgun (WGS) entry which is preliminary data.</text>
</comment>
<feature type="transmembrane region" description="Helical" evidence="11">
    <location>
        <begin position="155"/>
        <end position="174"/>
    </location>
</feature>
<dbReference type="SUPFAM" id="SSF90123">
    <property type="entry name" value="ABC transporter transmembrane region"/>
    <property type="match status" value="1"/>
</dbReference>
<dbReference type="Gene3D" id="3.40.50.300">
    <property type="entry name" value="P-loop containing nucleotide triphosphate hydrolases"/>
    <property type="match status" value="1"/>
</dbReference>
<dbReference type="EMBL" id="JABCUS010000013">
    <property type="protein sequence ID" value="NMX03624.1"/>
    <property type="molecule type" value="Genomic_DNA"/>
</dbReference>
<feature type="transmembrane region" description="Helical" evidence="11">
    <location>
        <begin position="130"/>
        <end position="149"/>
    </location>
</feature>
<keyword evidence="2" id="KW-0813">Transport</keyword>
<comment type="function">
    <text evidence="8">ABC transporter involved in fatty acid import. Transmembrane domains (TMD) form a pore in the membrane and the ATP-binding domain (NBD) is responsible for energy generation.</text>
</comment>
<dbReference type="SUPFAM" id="SSF52540">
    <property type="entry name" value="P-loop containing nucleoside triphosphate hydrolases"/>
    <property type="match status" value="1"/>
</dbReference>
<evidence type="ECO:0000256" key="9">
    <source>
        <dbReference type="ARBA" id="ARBA00061644"/>
    </source>
</evidence>
<evidence type="ECO:0000313" key="14">
    <source>
        <dbReference type="EMBL" id="NMX03624.1"/>
    </source>
</evidence>
<proteinExistence type="inferred from homology"/>
<evidence type="ECO:0000256" key="7">
    <source>
        <dbReference type="ARBA" id="ARBA00023136"/>
    </source>
</evidence>
<evidence type="ECO:0000256" key="6">
    <source>
        <dbReference type="ARBA" id="ARBA00022989"/>
    </source>
</evidence>
<dbReference type="GO" id="GO:0140359">
    <property type="term" value="F:ABC-type transporter activity"/>
    <property type="evidence" value="ECO:0007669"/>
    <property type="project" value="InterPro"/>
</dbReference>
<evidence type="ECO:0000256" key="4">
    <source>
        <dbReference type="ARBA" id="ARBA00022741"/>
    </source>
</evidence>
<evidence type="ECO:0000256" key="8">
    <source>
        <dbReference type="ARBA" id="ARBA00055053"/>
    </source>
</evidence>
<dbReference type="PROSITE" id="PS50929">
    <property type="entry name" value="ABC_TM1F"/>
    <property type="match status" value="1"/>
</dbReference>
<comment type="similarity">
    <text evidence="9">Belongs to the ABC transporter superfamily. Lipid exporter (TC 3.A.1.106) family.</text>
</comment>
<feature type="domain" description="ABC transporter" evidence="12">
    <location>
        <begin position="329"/>
        <end position="563"/>
    </location>
</feature>
<keyword evidence="5 14" id="KW-0067">ATP-binding</keyword>
<dbReference type="Proteomes" id="UP000575397">
    <property type="component" value="Unassembled WGS sequence"/>
</dbReference>
<evidence type="ECO:0000256" key="1">
    <source>
        <dbReference type="ARBA" id="ARBA00004651"/>
    </source>
</evidence>
<sequence length="585" mass="64150">MIKQIFHILSPDGRKQIIFSIIGFVSYALCSVAIVLISLVAIKSGLERTLNLAALAGVLAGVLAVKTMAGILADKQKHRAGFDLTFQIRCRIVTKLKTLSLGYYTKSRLGEISEIIHKDVDNMELIVGHLWTRMTADMTVSALLILGLAGLDWRLTLFMIATLPAAVAWLAVGLRQATRLESQVGDAGAQLASLFVEYVRGIPLLKAFSRCHSLDILLSDAIEDFGSASTQAARNRAFVLSIYNLVVNLSFLFAVTSGLWLTMHHNLDIFRFLVFIVLAPELYKPFFALEEHWMNYLKAKDSFTRILKITQATAVIEPTSPVAPHEYGIEFKQVTFSYEPGRPTLENVSFTVPPGTLCALVGETGAGKTTVANLLLRFWDVDTGVITIGGKDIRNIPYDEMLAHISIVMQNVQLFADTAAGNIRIGKSGASDEEIVNAAKAARIHDFIMSLPAGYDTMLGENGTGLSGGQRQRLSVARAFLKDAPIVVLDEPTANVDSLNEALMQEAISALAQDRTVMVIAHHLSTVRSANQILVFHEGHIVQQGTHEELLRDKNGRYRKMWNQNQAATGVTVTTPVPTPQERTL</sequence>